<gene>
    <name evidence="13" type="ORF">SAMN02745191_2236</name>
</gene>
<dbReference type="GO" id="GO:0009007">
    <property type="term" value="F:site-specific DNA-methyltransferase (adenine-specific) activity"/>
    <property type="evidence" value="ECO:0007669"/>
    <property type="project" value="UniProtKB-EC"/>
</dbReference>
<dbReference type="Proteomes" id="UP000243297">
    <property type="component" value="Unassembled WGS sequence"/>
</dbReference>
<dbReference type="PANTHER" id="PTHR42933">
    <property type="entry name" value="SLR6095 PROTEIN"/>
    <property type="match status" value="1"/>
</dbReference>
<dbReference type="RefSeq" id="WP_078712627.1">
    <property type="nucleotide sequence ID" value="NZ_FUWY01000007.1"/>
</dbReference>
<dbReference type="GO" id="GO:0008170">
    <property type="term" value="F:N-methyltransferase activity"/>
    <property type="evidence" value="ECO:0007669"/>
    <property type="project" value="InterPro"/>
</dbReference>
<evidence type="ECO:0000256" key="9">
    <source>
        <dbReference type="ARBA" id="ARBA00047942"/>
    </source>
</evidence>
<feature type="domain" description="Type I restriction modification DNA specificity" evidence="11">
    <location>
        <begin position="636"/>
        <end position="779"/>
    </location>
</feature>
<dbReference type="GO" id="GO:0032259">
    <property type="term" value="P:methylation"/>
    <property type="evidence" value="ECO:0007669"/>
    <property type="project" value="UniProtKB-KW"/>
</dbReference>
<name>A0A1T4PXI5_9FIRM</name>
<dbReference type="GO" id="GO:0009307">
    <property type="term" value="P:DNA restriction-modification system"/>
    <property type="evidence" value="ECO:0007669"/>
    <property type="project" value="UniProtKB-KW"/>
</dbReference>
<keyword evidence="10" id="KW-0175">Coiled coil</keyword>
<dbReference type="Gene3D" id="3.90.220.20">
    <property type="entry name" value="DNA methylase specificity domains"/>
    <property type="match status" value="2"/>
</dbReference>
<dbReference type="Gene3D" id="1.20.1260.30">
    <property type="match status" value="1"/>
</dbReference>
<dbReference type="InterPro" id="IPR002052">
    <property type="entry name" value="DNA_methylase_N6_adenine_CS"/>
</dbReference>
<comment type="similarity">
    <text evidence="1">Belongs to the N(4)/N(6)-methyltransferase family.</text>
</comment>
<evidence type="ECO:0000256" key="10">
    <source>
        <dbReference type="SAM" id="Coils"/>
    </source>
</evidence>
<dbReference type="InterPro" id="IPR029063">
    <property type="entry name" value="SAM-dependent_MTases_sf"/>
</dbReference>
<dbReference type="Gene3D" id="3.40.50.150">
    <property type="entry name" value="Vaccinia Virus protein VP39"/>
    <property type="match status" value="1"/>
</dbReference>
<keyword evidence="6" id="KW-0949">S-adenosyl-L-methionine</keyword>
<dbReference type="SUPFAM" id="SSF116734">
    <property type="entry name" value="DNA methylase specificity domain"/>
    <property type="match status" value="2"/>
</dbReference>
<dbReference type="AlphaFoldDB" id="A0A1T4PXI5"/>
<keyword evidence="14" id="KW-1185">Reference proteome</keyword>
<evidence type="ECO:0000259" key="12">
    <source>
        <dbReference type="Pfam" id="PF02384"/>
    </source>
</evidence>
<reference evidence="14" key="1">
    <citation type="submission" date="2017-02" db="EMBL/GenBank/DDBJ databases">
        <authorList>
            <person name="Varghese N."/>
            <person name="Submissions S."/>
        </authorList>
    </citation>
    <scope>NUCLEOTIDE SEQUENCE [LARGE SCALE GENOMIC DNA]</scope>
    <source>
        <strain evidence="14">ATCC 25662</strain>
    </source>
</reference>
<feature type="domain" description="DNA methylase adenine-specific" evidence="12">
    <location>
        <begin position="135"/>
        <end position="443"/>
    </location>
</feature>
<dbReference type="InterPro" id="IPR003356">
    <property type="entry name" value="DNA_methylase_A-5"/>
</dbReference>
<evidence type="ECO:0000256" key="5">
    <source>
        <dbReference type="ARBA" id="ARBA00022679"/>
    </source>
</evidence>
<dbReference type="EC" id="2.1.1.72" evidence="3"/>
<evidence type="ECO:0000313" key="13">
    <source>
        <dbReference type="EMBL" id="SJZ96215.1"/>
    </source>
</evidence>
<evidence type="ECO:0000256" key="7">
    <source>
        <dbReference type="ARBA" id="ARBA00022747"/>
    </source>
</evidence>
<dbReference type="STRING" id="118967.SAMN02745191_2236"/>
<feature type="coiled-coil region" evidence="10">
    <location>
        <begin position="767"/>
        <end position="804"/>
    </location>
</feature>
<evidence type="ECO:0000256" key="4">
    <source>
        <dbReference type="ARBA" id="ARBA00022603"/>
    </source>
</evidence>
<proteinExistence type="inferred from homology"/>
<protein>
    <recommendedName>
        <fullName evidence="3">site-specific DNA-methyltransferase (adenine-specific)</fullName>
        <ecNumber evidence="3">2.1.1.72</ecNumber>
    </recommendedName>
</protein>
<dbReference type="InterPro" id="IPR051537">
    <property type="entry name" value="DNA_Adenine_Mtase"/>
</dbReference>
<feature type="domain" description="Type I restriction modification DNA specificity" evidence="11">
    <location>
        <begin position="451"/>
        <end position="616"/>
    </location>
</feature>
<dbReference type="InterPro" id="IPR038333">
    <property type="entry name" value="T1MK-like_N_sf"/>
</dbReference>
<organism evidence="13 14">
    <name type="scientific">Anaerorhabdus furcosa</name>
    <dbReference type="NCBI Taxonomy" id="118967"/>
    <lineage>
        <taxon>Bacteria</taxon>
        <taxon>Bacillati</taxon>
        <taxon>Bacillota</taxon>
        <taxon>Erysipelotrichia</taxon>
        <taxon>Erysipelotrichales</taxon>
        <taxon>Erysipelotrichaceae</taxon>
        <taxon>Anaerorhabdus</taxon>
    </lineage>
</organism>
<dbReference type="EMBL" id="FUWY01000007">
    <property type="protein sequence ID" value="SJZ96215.1"/>
    <property type="molecule type" value="Genomic_DNA"/>
</dbReference>
<comment type="similarity">
    <text evidence="2">Belongs to the type-I restriction system S methylase family.</text>
</comment>
<dbReference type="CDD" id="cd02440">
    <property type="entry name" value="AdoMet_MTases"/>
    <property type="match status" value="1"/>
</dbReference>
<accession>A0A1T4PXI5</accession>
<dbReference type="InterPro" id="IPR000055">
    <property type="entry name" value="Restrct_endonuc_typeI_TRD"/>
</dbReference>
<dbReference type="GO" id="GO:0003677">
    <property type="term" value="F:DNA binding"/>
    <property type="evidence" value="ECO:0007669"/>
    <property type="project" value="UniProtKB-KW"/>
</dbReference>
<dbReference type="SUPFAM" id="SSF53335">
    <property type="entry name" value="S-adenosyl-L-methionine-dependent methyltransferases"/>
    <property type="match status" value="1"/>
</dbReference>
<dbReference type="InterPro" id="IPR044946">
    <property type="entry name" value="Restrct_endonuc_typeI_TRD_sf"/>
</dbReference>
<evidence type="ECO:0000259" key="11">
    <source>
        <dbReference type="Pfam" id="PF01420"/>
    </source>
</evidence>
<evidence type="ECO:0000256" key="6">
    <source>
        <dbReference type="ARBA" id="ARBA00022691"/>
    </source>
</evidence>
<dbReference type="Pfam" id="PF02384">
    <property type="entry name" value="N6_Mtase"/>
    <property type="match status" value="1"/>
</dbReference>
<comment type="catalytic activity">
    <reaction evidence="9">
        <text>a 2'-deoxyadenosine in DNA + S-adenosyl-L-methionine = an N(6)-methyl-2'-deoxyadenosine in DNA + S-adenosyl-L-homocysteine + H(+)</text>
        <dbReference type="Rhea" id="RHEA:15197"/>
        <dbReference type="Rhea" id="RHEA-COMP:12418"/>
        <dbReference type="Rhea" id="RHEA-COMP:12419"/>
        <dbReference type="ChEBI" id="CHEBI:15378"/>
        <dbReference type="ChEBI" id="CHEBI:57856"/>
        <dbReference type="ChEBI" id="CHEBI:59789"/>
        <dbReference type="ChEBI" id="CHEBI:90615"/>
        <dbReference type="ChEBI" id="CHEBI:90616"/>
        <dbReference type="EC" id="2.1.1.72"/>
    </reaction>
</comment>
<dbReference type="Pfam" id="PF01420">
    <property type="entry name" value="Methylase_S"/>
    <property type="match status" value="2"/>
</dbReference>
<keyword evidence="7" id="KW-0680">Restriction system</keyword>
<dbReference type="PANTHER" id="PTHR42933:SF3">
    <property type="entry name" value="TYPE I RESTRICTION ENZYME MJAVIII METHYLASE SUBUNIT"/>
    <property type="match status" value="1"/>
</dbReference>
<evidence type="ECO:0000256" key="2">
    <source>
        <dbReference type="ARBA" id="ARBA00010923"/>
    </source>
</evidence>
<evidence type="ECO:0000256" key="3">
    <source>
        <dbReference type="ARBA" id="ARBA00011900"/>
    </source>
</evidence>
<keyword evidence="8" id="KW-0238">DNA-binding</keyword>
<dbReference type="PRINTS" id="PR00507">
    <property type="entry name" value="N12N6MTFRASE"/>
</dbReference>
<dbReference type="OrthoDB" id="9814572at2"/>
<evidence type="ECO:0000313" key="14">
    <source>
        <dbReference type="Proteomes" id="UP000243297"/>
    </source>
</evidence>
<evidence type="ECO:0000256" key="1">
    <source>
        <dbReference type="ARBA" id="ARBA00006594"/>
    </source>
</evidence>
<keyword evidence="5" id="KW-0808">Transferase</keyword>
<keyword evidence="4" id="KW-0489">Methyltransferase</keyword>
<dbReference type="PROSITE" id="PS00092">
    <property type="entry name" value="N6_MTASE"/>
    <property type="match status" value="1"/>
</dbReference>
<sequence length="808" mass="92229">MLKFDVKRKINTLRDILVGKVPDPKAQVEQITIAMIYKFMDDIDLEGMEFGRLGTRAFFRDDFEKYAWANIMQSENSGQQRAVLYAEGIDKMAMNPHLPQLFRDVFRGAYVPYRDPDTLNMFLKEISEFSYDNSEDLGNAFEYLLSIMGSQGDAGQFRTPRHIIDMIVEIVDPKKNESVLDPACGSAGFLISSYKHILENNKDKNGKSTLTTDDRKHLSINFAGYDISPDMVRLSRVNMYLHKFTKPQISEYDTLTSEEKWNDSYDVILANPPFMTPKGGIIPHNRYRVQAKRAEVLFVDYIAEHLNPTGRAGIIVPEGIVFQSANAYKQLREYLVNDNLLYAVISLPAGVFNPYSGVKTSVLLFDKTLAKNREEILFVKMNNDGYDLGAQRREIKQNDIPDIINIVKAFINGEDVSYSPLVTLAKKEEIKKHDYILVGERYKVVTVVNSVWPMVELGEVCEVFNGSTPSRTEKVYWEKGNIPWFTIDDVRTQGRIITYTNQHITEQAVTETSVKILPANTVLLCCTASVGEFAISKIELTTNQQFNGLVIKTKNLLPEFLFYCASQFKSELFRLSGETAFKFVSIRYVKQIKIPLPPLSIQQEIVTEIESYQKIIDGARQVVDNYRLTIKVDPSWEIIKLGDICENLDSKRIPITSSERNQGEYPYYGASGIVDYVDGYIFDEDLLLLSEDGANLITRVTPIAFSITGKVWVNNHAHVLKFQEKDTQKYIEFYINQMDISNYVTGAAQPKLSQGNLTRISIPLPPLETQQQIVAQITEEMAIVEQNKRLIEIFEQKIEDKMKEVWGE</sequence>
<evidence type="ECO:0000256" key="8">
    <source>
        <dbReference type="ARBA" id="ARBA00023125"/>
    </source>
</evidence>
<dbReference type="CDD" id="cd17262">
    <property type="entry name" value="RMtype1_S_Aco12261I-TRD2-CR2"/>
    <property type="match status" value="1"/>
</dbReference>